<dbReference type="EMBL" id="VCEJ01000004">
    <property type="protein sequence ID" value="TLV00450.1"/>
    <property type="molecule type" value="Genomic_DNA"/>
</dbReference>
<dbReference type="RefSeq" id="WP_138365830.1">
    <property type="nucleotide sequence ID" value="NZ_VCEJ01000004.1"/>
</dbReference>
<accession>A0A5R9KWC5</accession>
<keyword evidence="2" id="KW-0732">Signal</keyword>
<keyword evidence="4" id="KW-1185">Reference proteome</keyword>
<dbReference type="AlphaFoldDB" id="A0A5R9KWC5"/>
<evidence type="ECO:0008006" key="5">
    <source>
        <dbReference type="Google" id="ProtNLM"/>
    </source>
</evidence>
<reference evidence="3 4" key="1">
    <citation type="submission" date="2019-05" db="EMBL/GenBank/DDBJ databases">
        <authorList>
            <person name="Qu J.-H."/>
        </authorList>
    </citation>
    <scope>NUCLEOTIDE SEQUENCE [LARGE SCALE GENOMIC DNA]</scope>
    <source>
        <strain evidence="3 4">T17</strain>
    </source>
</reference>
<feature type="chain" id="PRO_5024377722" description="Entericidin" evidence="2">
    <location>
        <begin position="18"/>
        <end position="62"/>
    </location>
</feature>
<feature type="compositionally biased region" description="Low complexity" evidence="1">
    <location>
        <begin position="39"/>
        <end position="62"/>
    </location>
</feature>
<gene>
    <name evidence="3" type="ORF">FEN17_13250</name>
</gene>
<evidence type="ECO:0000256" key="1">
    <source>
        <dbReference type="SAM" id="MobiDB-lite"/>
    </source>
</evidence>
<evidence type="ECO:0000256" key="2">
    <source>
        <dbReference type="SAM" id="SignalP"/>
    </source>
</evidence>
<protein>
    <recommendedName>
        <fullName evidence="5">Entericidin</fullName>
    </recommendedName>
</protein>
<evidence type="ECO:0000313" key="4">
    <source>
        <dbReference type="Proteomes" id="UP000306402"/>
    </source>
</evidence>
<feature type="region of interest" description="Disordered" evidence="1">
    <location>
        <begin position="21"/>
        <end position="62"/>
    </location>
</feature>
<dbReference type="Proteomes" id="UP000306402">
    <property type="component" value="Unassembled WGS sequence"/>
</dbReference>
<name>A0A5R9KWC5_9BACT</name>
<comment type="caution">
    <text evidence="3">The sequence shown here is derived from an EMBL/GenBank/DDBJ whole genome shotgun (WGS) entry which is preliminary data.</text>
</comment>
<sequence length="62" mass="6398">MKKFFAFAFVAGMVAFASCTSKPADESGSADSTVEAAPMTADTMSTDTTMMADTTAADTTKK</sequence>
<organism evidence="3 4">
    <name type="scientific">Dyadobacter luticola</name>
    <dbReference type="NCBI Taxonomy" id="1979387"/>
    <lineage>
        <taxon>Bacteria</taxon>
        <taxon>Pseudomonadati</taxon>
        <taxon>Bacteroidota</taxon>
        <taxon>Cytophagia</taxon>
        <taxon>Cytophagales</taxon>
        <taxon>Spirosomataceae</taxon>
        <taxon>Dyadobacter</taxon>
    </lineage>
</organism>
<dbReference type="PROSITE" id="PS51257">
    <property type="entry name" value="PROKAR_LIPOPROTEIN"/>
    <property type="match status" value="1"/>
</dbReference>
<feature type="signal peptide" evidence="2">
    <location>
        <begin position="1"/>
        <end position="17"/>
    </location>
</feature>
<proteinExistence type="predicted"/>
<evidence type="ECO:0000313" key="3">
    <source>
        <dbReference type="EMBL" id="TLV00450.1"/>
    </source>
</evidence>